<evidence type="ECO:0000256" key="1">
    <source>
        <dbReference type="SAM" id="SignalP"/>
    </source>
</evidence>
<dbReference type="Pfam" id="PF16868">
    <property type="entry name" value="NMT1_3"/>
    <property type="match status" value="1"/>
</dbReference>
<dbReference type="NCBIfam" id="TIGR02122">
    <property type="entry name" value="TRAP_TAXI"/>
    <property type="match status" value="1"/>
</dbReference>
<evidence type="ECO:0008006" key="4">
    <source>
        <dbReference type="Google" id="ProtNLM"/>
    </source>
</evidence>
<dbReference type="AlphaFoldDB" id="A0A8J2ZFP9"/>
<feature type="chain" id="PRO_5035188421" description="TAXI family TRAP transporter solute-binding subunit" evidence="1">
    <location>
        <begin position="26"/>
        <end position="318"/>
    </location>
</feature>
<dbReference type="PANTHER" id="PTHR42941:SF1">
    <property type="entry name" value="SLL1037 PROTEIN"/>
    <property type="match status" value="1"/>
</dbReference>
<dbReference type="PANTHER" id="PTHR42941">
    <property type="entry name" value="SLL1037 PROTEIN"/>
    <property type="match status" value="1"/>
</dbReference>
<name>A0A8J2ZFP9_9PROT</name>
<dbReference type="InterPro" id="IPR011852">
    <property type="entry name" value="TRAP_TAXI"/>
</dbReference>
<organism evidence="2 3">
    <name type="scientific">Caldovatus sediminis</name>
    <dbReference type="NCBI Taxonomy" id="2041189"/>
    <lineage>
        <taxon>Bacteria</taxon>
        <taxon>Pseudomonadati</taxon>
        <taxon>Pseudomonadota</taxon>
        <taxon>Alphaproteobacteria</taxon>
        <taxon>Acetobacterales</taxon>
        <taxon>Roseomonadaceae</taxon>
        <taxon>Caldovatus</taxon>
    </lineage>
</organism>
<dbReference type="EMBL" id="BMKS01000023">
    <property type="protein sequence ID" value="GGG50865.1"/>
    <property type="molecule type" value="Genomic_DNA"/>
</dbReference>
<accession>A0A8J2ZFP9</accession>
<dbReference type="SUPFAM" id="SSF53850">
    <property type="entry name" value="Periplasmic binding protein-like II"/>
    <property type="match status" value="1"/>
</dbReference>
<gene>
    <name evidence="2" type="ORF">GCM10010964_42700</name>
</gene>
<feature type="signal peptide" evidence="1">
    <location>
        <begin position="1"/>
        <end position="25"/>
    </location>
</feature>
<protein>
    <recommendedName>
        <fullName evidence="4">TAXI family TRAP transporter solute-binding subunit</fullName>
    </recommendedName>
</protein>
<comment type="caution">
    <text evidence="2">The sequence shown here is derived from an EMBL/GenBank/DDBJ whole genome shotgun (WGS) entry which is preliminary data.</text>
</comment>
<dbReference type="Gene3D" id="3.40.190.10">
    <property type="entry name" value="Periplasmic binding protein-like II"/>
    <property type="match status" value="2"/>
</dbReference>
<evidence type="ECO:0000313" key="2">
    <source>
        <dbReference type="EMBL" id="GGG50865.1"/>
    </source>
</evidence>
<dbReference type="PROSITE" id="PS51257">
    <property type="entry name" value="PROKAR_LIPOPROTEIN"/>
    <property type="match status" value="1"/>
</dbReference>
<keyword evidence="1" id="KW-0732">Signal</keyword>
<dbReference type="CDD" id="cd13520">
    <property type="entry name" value="PBP2_TAXI_TRAP"/>
    <property type="match status" value="1"/>
</dbReference>
<dbReference type="Proteomes" id="UP000597507">
    <property type="component" value="Unassembled WGS sequence"/>
</dbReference>
<reference evidence="2 3" key="1">
    <citation type="journal article" date="2014" name="Int. J. Syst. Evol. Microbiol.">
        <title>Complete genome sequence of Corynebacterium casei LMG S-19264T (=DSM 44701T), isolated from a smear-ripened cheese.</title>
        <authorList>
            <consortium name="US DOE Joint Genome Institute (JGI-PGF)"/>
            <person name="Walter F."/>
            <person name="Albersmeier A."/>
            <person name="Kalinowski J."/>
            <person name="Ruckert C."/>
        </authorList>
    </citation>
    <scope>NUCLEOTIDE SEQUENCE [LARGE SCALE GENOMIC DNA]</scope>
    <source>
        <strain evidence="2 3">CGMCC 1.16330</strain>
    </source>
</reference>
<sequence>MRRTIVFAGMAVALGCAVLNGTTSAQGEAPPQLTIFTGPQGGSWYAMGGGLARLFQEAGVRASSEVGGGVSNIAVVAAGRGEMGFTMSVVPPAAARGQPPFRQPITNIRGIGTLGPNHVHIVVAADSGITSIAELRGRRFASQPVGNVTTEAFRLALEAAGMREEDLEITRGGQGYGAAQMKDRRVVGFTATTLAPSPAFLEVAQSLDVRFLPIDGDLRARMRQLNPGFRDGELPAGLYRGQVEAVPTVVTDQLIFVRAEMSDAHAYWIARTLAENLDKLRNIHVSLAGLQLADLAQAPGVEFHPGAARYWREKGLLR</sequence>
<keyword evidence="3" id="KW-1185">Reference proteome</keyword>
<proteinExistence type="predicted"/>
<evidence type="ECO:0000313" key="3">
    <source>
        <dbReference type="Proteomes" id="UP000597507"/>
    </source>
</evidence>